<dbReference type="Proteomes" id="UP000887565">
    <property type="component" value="Unplaced"/>
</dbReference>
<evidence type="ECO:0000313" key="2">
    <source>
        <dbReference type="WBParaSite" id="nRc.2.0.1.t30756-RA"/>
    </source>
</evidence>
<sequence>INNAYQYLKHNNFLKDKWCIIQIHNDDNLCFARTLLVARVYIHKKDPNTVYKWERHLCFMQPVGNEQIEEDVFGANDNGVTCLFGK</sequence>
<accession>A0A915JWQ3</accession>
<name>A0A915JWQ3_ROMCU</name>
<dbReference type="AlphaFoldDB" id="A0A915JWQ3"/>
<organism evidence="1 2">
    <name type="scientific">Romanomermis culicivorax</name>
    <name type="common">Nematode worm</name>
    <dbReference type="NCBI Taxonomy" id="13658"/>
    <lineage>
        <taxon>Eukaryota</taxon>
        <taxon>Metazoa</taxon>
        <taxon>Ecdysozoa</taxon>
        <taxon>Nematoda</taxon>
        <taxon>Enoplea</taxon>
        <taxon>Dorylaimia</taxon>
        <taxon>Mermithida</taxon>
        <taxon>Mermithoidea</taxon>
        <taxon>Mermithidae</taxon>
        <taxon>Romanomermis</taxon>
    </lineage>
</organism>
<keyword evidence="1" id="KW-1185">Reference proteome</keyword>
<protein>
    <submittedName>
        <fullName evidence="2">Uncharacterized protein</fullName>
    </submittedName>
</protein>
<dbReference type="WBParaSite" id="nRc.2.0.1.t30756-RA">
    <property type="protein sequence ID" value="nRc.2.0.1.t30756-RA"/>
    <property type="gene ID" value="nRc.2.0.1.g30756"/>
</dbReference>
<proteinExistence type="predicted"/>
<reference evidence="2" key="1">
    <citation type="submission" date="2022-11" db="UniProtKB">
        <authorList>
            <consortium name="WormBaseParasite"/>
        </authorList>
    </citation>
    <scope>IDENTIFICATION</scope>
</reference>
<evidence type="ECO:0000313" key="1">
    <source>
        <dbReference type="Proteomes" id="UP000887565"/>
    </source>
</evidence>